<keyword evidence="1" id="KW-0255">Endonuclease</keyword>
<keyword evidence="1" id="KW-0540">Nuclease</keyword>
<dbReference type="GO" id="GO:0004519">
    <property type="term" value="F:endonuclease activity"/>
    <property type="evidence" value="ECO:0007669"/>
    <property type="project" value="UniProtKB-KW"/>
</dbReference>
<reference evidence="1 2" key="1">
    <citation type="submission" date="2017-04" db="EMBL/GenBank/DDBJ databases">
        <authorList>
            <person name="Afonso C.L."/>
            <person name="Miller P.J."/>
            <person name="Scott M.A."/>
            <person name="Spackman E."/>
            <person name="Goraichik I."/>
            <person name="Dimitrov K.M."/>
            <person name="Suarez D.L."/>
            <person name="Swayne D.E."/>
        </authorList>
    </citation>
    <scope>NUCLEOTIDE SEQUENCE [LARGE SCALE GENOMIC DNA]</scope>
    <source>
        <strain evidence="1 2">DSM 11622</strain>
    </source>
</reference>
<keyword evidence="2" id="KW-1185">Reference proteome</keyword>
<dbReference type="EMBL" id="FWWW01000078">
    <property type="protein sequence ID" value="SMB98042.1"/>
    <property type="molecule type" value="Genomic_DNA"/>
</dbReference>
<dbReference type="AlphaFoldDB" id="A0A1W1VXD4"/>
<protein>
    <submittedName>
        <fullName evidence="1">Restriction endonuclease-like</fullName>
    </submittedName>
</protein>
<keyword evidence="1" id="KW-0378">Hydrolase</keyword>
<dbReference type="Proteomes" id="UP000192266">
    <property type="component" value="Unassembled WGS sequence"/>
</dbReference>
<gene>
    <name evidence="1" type="ORF">SAMN00120144_3528</name>
</gene>
<sequence>MKRYSKGDFLAALTNCKPLTDAENRLLDMAYGNETGITAPQVAEALGYRHFVAANSLVGRLGKKLAEQLSNISISDRAFQGWHILFEGQKSPTRGFVWHLRPELRLALENVEFPELSHVSTATDETKNEQTLPEEVTELYEGAKKQIFINAYERNRNARQACIEHYGFICKSCEFNFEKTYGIIGKNYIQVHHIKPISAI</sequence>
<evidence type="ECO:0000313" key="2">
    <source>
        <dbReference type="Proteomes" id="UP000192266"/>
    </source>
</evidence>
<evidence type="ECO:0000313" key="1">
    <source>
        <dbReference type="EMBL" id="SMB98042.1"/>
    </source>
</evidence>
<proteinExistence type="predicted"/>
<organism evidence="1 2">
    <name type="scientific">Hymenobacter roseosalivarius DSM 11622</name>
    <dbReference type="NCBI Taxonomy" id="645990"/>
    <lineage>
        <taxon>Bacteria</taxon>
        <taxon>Pseudomonadati</taxon>
        <taxon>Bacteroidota</taxon>
        <taxon>Cytophagia</taxon>
        <taxon>Cytophagales</taxon>
        <taxon>Hymenobacteraceae</taxon>
        <taxon>Hymenobacter</taxon>
    </lineage>
</organism>
<dbReference type="RefSeq" id="WP_200813927.1">
    <property type="nucleotide sequence ID" value="NZ_FWWW01000078.1"/>
</dbReference>
<name>A0A1W1VXD4_9BACT</name>
<accession>A0A1W1VXD4</accession>
<dbReference type="STRING" id="645990.SAMN00120144_3528"/>